<dbReference type="Proteomes" id="UP000019335">
    <property type="component" value="Mitochondrion"/>
</dbReference>
<dbReference type="CDD" id="cd00165">
    <property type="entry name" value="S4"/>
    <property type="match status" value="1"/>
</dbReference>
<dbReference type="Gene3D" id="3.10.290.10">
    <property type="entry name" value="RNA-binding S4 domain"/>
    <property type="match status" value="1"/>
</dbReference>
<keyword evidence="8" id="KW-0496">Mitochondrion</keyword>
<feature type="domain" description="RNA-binding S4" evidence="7">
    <location>
        <begin position="128"/>
        <end position="191"/>
    </location>
</feature>
<dbReference type="SUPFAM" id="SSF55174">
    <property type="entry name" value="Alpha-L RNA-binding motif"/>
    <property type="match status" value="1"/>
</dbReference>
<evidence type="ECO:0000256" key="2">
    <source>
        <dbReference type="ARBA" id="ARBA00022730"/>
    </source>
</evidence>
<dbReference type="RefSeq" id="YP_007317119.1">
    <property type="nucleotide sequence ID" value="NC_020015.1"/>
</dbReference>
<dbReference type="InterPro" id="IPR002942">
    <property type="entry name" value="S4_RNA-bd"/>
</dbReference>
<dbReference type="GO" id="GO:1990904">
    <property type="term" value="C:ribonucleoprotein complex"/>
    <property type="evidence" value="ECO:0007669"/>
    <property type="project" value="UniProtKB-KW"/>
</dbReference>
<dbReference type="PROSITE" id="PS00632">
    <property type="entry name" value="RIBOSOMAL_S4"/>
    <property type="match status" value="1"/>
</dbReference>
<keyword evidence="4 8" id="KW-0689">Ribosomal protein</keyword>
<geneLocation type="mitochondrion" evidence="8"/>
<dbReference type="OrthoDB" id="8110981at2759"/>
<dbReference type="EMBL" id="KC012945">
    <property type="protein sequence ID" value="AFZ64346.1"/>
    <property type="molecule type" value="Genomic_DNA"/>
</dbReference>
<evidence type="ECO:0000256" key="5">
    <source>
        <dbReference type="ARBA" id="ARBA00023274"/>
    </source>
</evidence>
<dbReference type="SMART" id="SM00363">
    <property type="entry name" value="S4"/>
    <property type="match status" value="1"/>
</dbReference>
<evidence type="ECO:0000313" key="9">
    <source>
        <dbReference type="EMBL" id="AGI49051.1"/>
    </source>
</evidence>
<dbReference type="EMBL" id="KJ410686">
    <property type="protein sequence ID" value="AHX24905.1"/>
    <property type="molecule type" value="Genomic_DNA"/>
</dbReference>
<dbReference type="AlphaFoldDB" id="K9ZXV1"/>
<keyword evidence="5" id="KW-0687">Ribonucleoprotein</keyword>
<evidence type="ECO:0000313" key="8">
    <source>
        <dbReference type="EMBL" id="AFZ64346.1"/>
    </source>
</evidence>
<gene>
    <name evidence="8" type="primary">rps4</name>
    <name evidence="8" type="ORF">Naga_1Mitochondrion12</name>
    <name evidence="10" type="ORF">NagaMp0018</name>
</gene>
<dbReference type="Gene3D" id="1.10.1050.10">
    <property type="entry name" value="Ribosomal Protein S4 Delta 41, Chain A, domain 1"/>
    <property type="match status" value="1"/>
</dbReference>
<protein>
    <submittedName>
        <fullName evidence="8 10">Ribosomal protein S4</fullName>
    </submittedName>
</protein>
<accession>K9ZXV1</accession>
<dbReference type="Pfam" id="PF01479">
    <property type="entry name" value="S4"/>
    <property type="match status" value="1"/>
</dbReference>
<evidence type="ECO:0000256" key="6">
    <source>
        <dbReference type="PROSITE-ProRule" id="PRU00182"/>
    </source>
</evidence>
<keyword evidence="3 6" id="KW-0694">RNA-binding</keyword>
<dbReference type="InterPro" id="IPR036986">
    <property type="entry name" value="S4_RNA-bd_sf"/>
</dbReference>
<keyword evidence="11" id="KW-1185">Reference proteome</keyword>
<evidence type="ECO:0000256" key="1">
    <source>
        <dbReference type="ARBA" id="ARBA00007465"/>
    </source>
</evidence>
<reference evidence="8 11" key="1">
    <citation type="submission" date="2012-10" db="EMBL/GenBank/DDBJ databases">
        <title>Genome sequencing and transcriptome profiling of the oil producing microalga Nannochloropsis gaditana.</title>
        <authorList>
            <person name="Corteggiani Carpinelli E."/>
            <person name="Telatin A."/>
            <person name="Vitulo N."/>
            <person name="D'Angelo M."/>
            <person name="Forcato C."/>
            <person name="Vezzi A."/>
            <person name="Valle G."/>
        </authorList>
    </citation>
    <scope>NUCLEOTIDE SEQUENCE [LARGE SCALE GENOMIC DNA]</scope>
    <source>
        <strain evidence="8">3B</strain>
        <strain evidence="11">B-31</strain>
    </source>
</reference>
<evidence type="ECO:0000313" key="10">
    <source>
        <dbReference type="EMBL" id="AHX24905.1"/>
    </source>
</evidence>
<proteinExistence type="inferred from homology"/>
<dbReference type="GO" id="GO:0019843">
    <property type="term" value="F:rRNA binding"/>
    <property type="evidence" value="ECO:0007669"/>
    <property type="project" value="UniProtKB-KW"/>
</dbReference>
<dbReference type="EMBL" id="KC568461">
    <property type="protein sequence ID" value="AGI49051.1"/>
    <property type="molecule type" value="Genomic_DNA"/>
</dbReference>
<organism evidence="8 11">
    <name type="scientific">Nannochloropsis gaditana</name>
    <dbReference type="NCBI Taxonomy" id="72520"/>
    <lineage>
        <taxon>Eukaryota</taxon>
        <taxon>Sar</taxon>
        <taxon>Stramenopiles</taxon>
        <taxon>Ochrophyta</taxon>
        <taxon>Eustigmatophyceae</taxon>
        <taxon>Eustigmatales</taxon>
        <taxon>Monodopsidaceae</taxon>
        <taxon>Nannochloropsis</taxon>
    </lineage>
</organism>
<dbReference type="InterPro" id="IPR018079">
    <property type="entry name" value="Ribosomal_uS4_CS"/>
</dbReference>
<name>K9ZXV1_9STRA</name>
<comment type="similarity">
    <text evidence="1">Belongs to the universal ribosomal protein uS4 family.</text>
</comment>
<evidence type="ECO:0000256" key="3">
    <source>
        <dbReference type="ARBA" id="ARBA00022884"/>
    </source>
</evidence>
<reference evidence="10" key="3">
    <citation type="journal article" date="2014" name="BMC Genomics">
        <title>A pangenomic analysis of the Nannochloropsis organellar genomes reveals novel genetic variations in key metabolic genes.</title>
        <authorList>
            <person name="Starkenburg S.R."/>
            <person name="Kwon K.J."/>
            <person name="Jha R.K."/>
            <person name="McKay C."/>
            <person name="Jacobs M."/>
            <person name="Chertkov O."/>
            <person name="Twary S."/>
            <person name="Rocap G."/>
            <person name="Cattolico R.A."/>
        </authorList>
    </citation>
    <scope>NUCLEOTIDE SEQUENCE</scope>
    <source>
        <strain evidence="10">CCMP526</strain>
    </source>
</reference>
<sequence length="241" mass="29004">MSIKRYAPKFKKLNRLKKAFWREKGLKIVRFEKQKWDNIKNFYYSRKYRFFNQDKSAYPLNRSYEDEKLIRLKKIYKFLLLDKQRLQLYYGGGRLKYYQLKNLTREALRLGTRSDVSPARSMLSLVENRLQNLLYRLGYASSLMEARRLIKSGHIEISGLVSRNCSFDLKKFDIVQLDPIKSHEIISGYLKRTILFFYFRHKKSRKKFLYKKVSSFSSSVIVNNSYDFYSNLKNGIKVLQK</sequence>
<evidence type="ECO:0000259" key="7">
    <source>
        <dbReference type="SMART" id="SM00363"/>
    </source>
</evidence>
<evidence type="ECO:0000313" key="11">
    <source>
        <dbReference type="Proteomes" id="UP000019335"/>
    </source>
</evidence>
<keyword evidence="2 6" id="KW-0699">rRNA-binding</keyword>
<evidence type="ECO:0000256" key="4">
    <source>
        <dbReference type="ARBA" id="ARBA00022980"/>
    </source>
</evidence>
<dbReference type="GeneID" id="14411801"/>
<reference evidence="9" key="2">
    <citation type="journal article" date="2013" name="BMC Genomics">
        <title>Nannochloropsis plastid and mitochondrial phylogenomes reveal organelle diversification mechanism and intragenus phylotyping strategy in microalgae.</title>
        <authorList>
            <person name="Wei L."/>
            <person name="Xin Y."/>
            <person name="Wang D."/>
            <person name="Jing X."/>
            <person name="Zhou Q."/>
            <person name="Su X."/>
            <person name="Jia J."/>
            <person name="Ning K."/>
            <person name="Chen F."/>
            <person name="Hu Q."/>
            <person name="Xu J."/>
        </authorList>
    </citation>
    <scope>NUCLEOTIDE SEQUENCE</scope>
    <source>
        <strain evidence="9">CCMP527</strain>
    </source>
</reference>
<dbReference type="PROSITE" id="PS50889">
    <property type="entry name" value="S4"/>
    <property type="match status" value="1"/>
</dbReference>
<dbReference type="GO" id="GO:0005840">
    <property type="term" value="C:ribosome"/>
    <property type="evidence" value="ECO:0007669"/>
    <property type="project" value="UniProtKB-KW"/>
</dbReference>